<name>A0A2P6VIJ7_9CHLO</name>
<dbReference type="AlphaFoldDB" id="A0A2P6VIJ7"/>
<evidence type="ECO:0000256" key="8">
    <source>
        <dbReference type="SAM" id="MobiDB-lite"/>
    </source>
</evidence>
<dbReference type="SMART" id="SM00479">
    <property type="entry name" value="EXOIII"/>
    <property type="match status" value="1"/>
</dbReference>
<dbReference type="InterPro" id="IPR010666">
    <property type="entry name" value="Znf_GRF"/>
</dbReference>
<feature type="region of interest" description="Disordered" evidence="8">
    <location>
        <begin position="1"/>
        <end position="59"/>
    </location>
</feature>
<evidence type="ECO:0000256" key="3">
    <source>
        <dbReference type="ARBA" id="ARBA00022771"/>
    </source>
</evidence>
<evidence type="ECO:0000256" key="2">
    <source>
        <dbReference type="ARBA" id="ARBA00022723"/>
    </source>
</evidence>
<protein>
    <submittedName>
        <fullName evidence="10">ERI1 exoribonuclease 2-like</fullName>
    </submittedName>
</protein>
<evidence type="ECO:0000259" key="9">
    <source>
        <dbReference type="PROSITE" id="PS51999"/>
    </source>
</evidence>
<dbReference type="OrthoDB" id="438618at2759"/>
<evidence type="ECO:0000256" key="6">
    <source>
        <dbReference type="ARBA" id="ARBA00022839"/>
    </source>
</evidence>
<proteinExistence type="predicted"/>
<dbReference type="EMBL" id="LHPF02000006">
    <property type="protein sequence ID" value="PSC73911.1"/>
    <property type="molecule type" value="Genomic_DNA"/>
</dbReference>
<keyword evidence="6" id="KW-0269">Exonuclease</keyword>
<evidence type="ECO:0000256" key="5">
    <source>
        <dbReference type="ARBA" id="ARBA00022833"/>
    </source>
</evidence>
<accession>A0A2P6VIJ7</accession>
<keyword evidence="1" id="KW-0540">Nuclease</keyword>
<feature type="compositionally biased region" description="Low complexity" evidence="8">
    <location>
        <begin position="48"/>
        <end position="59"/>
    </location>
</feature>
<dbReference type="InterPro" id="IPR036397">
    <property type="entry name" value="RNaseH_sf"/>
</dbReference>
<feature type="compositionally biased region" description="Gly residues" evidence="8">
    <location>
        <begin position="297"/>
        <end position="316"/>
    </location>
</feature>
<keyword evidence="11" id="KW-1185">Reference proteome</keyword>
<evidence type="ECO:0000256" key="7">
    <source>
        <dbReference type="PROSITE-ProRule" id="PRU01343"/>
    </source>
</evidence>
<feature type="region of interest" description="Disordered" evidence="8">
    <location>
        <begin position="297"/>
        <end position="317"/>
    </location>
</feature>
<dbReference type="InterPro" id="IPR047201">
    <property type="entry name" value="ERI-1_3'hExo-like"/>
</dbReference>
<evidence type="ECO:0000256" key="1">
    <source>
        <dbReference type="ARBA" id="ARBA00022722"/>
    </source>
</evidence>
<dbReference type="InterPro" id="IPR013520">
    <property type="entry name" value="Ribonucl_H"/>
</dbReference>
<organism evidence="10 11">
    <name type="scientific">Micractinium conductrix</name>
    <dbReference type="NCBI Taxonomy" id="554055"/>
    <lineage>
        <taxon>Eukaryota</taxon>
        <taxon>Viridiplantae</taxon>
        <taxon>Chlorophyta</taxon>
        <taxon>core chlorophytes</taxon>
        <taxon>Trebouxiophyceae</taxon>
        <taxon>Chlorellales</taxon>
        <taxon>Chlorellaceae</taxon>
        <taxon>Chlorella clade</taxon>
        <taxon>Micractinium</taxon>
    </lineage>
</organism>
<evidence type="ECO:0000313" key="11">
    <source>
        <dbReference type="Proteomes" id="UP000239649"/>
    </source>
</evidence>
<dbReference type="Pfam" id="PF00929">
    <property type="entry name" value="RNase_T"/>
    <property type="match status" value="1"/>
</dbReference>
<dbReference type="Gene3D" id="3.30.420.10">
    <property type="entry name" value="Ribonuclease H-like superfamily/Ribonuclease H"/>
    <property type="match status" value="1"/>
</dbReference>
<keyword evidence="3 7" id="KW-0863">Zinc-finger</keyword>
<dbReference type="GO" id="GO:0003676">
    <property type="term" value="F:nucleic acid binding"/>
    <property type="evidence" value="ECO:0007669"/>
    <property type="project" value="InterPro"/>
</dbReference>
<dbReference type="InterPro" id="IPR051274">
    <property type="entry name" value="3-5_Exoribonuclease"/>
</dbReference>
<dbReference type="GO" id="GO:0000175">
    <property type="term" value="F:3'-5'-RNA exonuclease activity"/>
    <property type="evidence" value="ECO:0007669"/>
    <property type="project" value="InterPro"/>
</dbReference>
<keyword evidence="4" id="KW-0378">Hydrolase</keyword>
<evidence type="ECO:0000313" key="10">
    <source>
        <dbReference type="EMBL" id="PSC73911.1"/>
    </source>
</evidence>
<feature type="domain" description="GRF-type" evidence="9">
    <location>
        <begin position="336"/>
        <end position="381"/>
    </location>
</feature>
<dbReference type="Proteomes" id="UP000239649">
    <property type="component" value="Unassembled WGS sequence"/>
</dbReference>
<dbReference type="SUPFAM" id="SSF53098">
    <property type="entry name" value="Ribonuclease H-like"/>
    <property type="match status" value="1"/>
</dbReference>
<evidence type="ECO:0000256" key="4">
    <source>
        <dbReference type="ARBA" id="ARBA00022801"/>
    </source>
</evidence>
<dbReference type="Pfam" id="PF06839">
    <property type="entry name" value="Zn_ribbon_GRF"/>
    <property type="match status" value="1"/>
</dbReference>
<dbReference type="STRING" id="554055.A0A2P6VIJ7"/>
<reference evidence="10 11" key="1">
    <citation type="journal article" date="2018" name="Plant J.">
        <title>Genome sequences of Chlorella sorokiniana UTEX 1602 and Micractinium conductrix SAG 241.80: implications to maltose excretion by a green alga.</title>
        <authorList>
            <person name="Arriola M.B."/>
            <person name="Velmurugan N."/>
            <person name="Zhang Y."/>
            <person name="Plunkett M.H."/>
            <person name="Hondzo H."/>
            <person name="Barney B.M."/>
        </authorList>
    </citation>
    <scope>NUCLEOTIDE SEQUENCE [LARGE SCALE GENOMIC DNA]</scope>
    <source>
        <strain evidence="10 11">SAG 241.80</strain>
    </source>
</reference>
<dbReference type="CDD" id="cd06133">
    <property type="entry name" value="ERI-1_3'hExo_like"/>
    <property type="match status" value="1"/>
</dbReference>
<dbReference type="PROSITE" id="PS51999">
    <property type="entry name" value="ZF_GRF"/>
    <property type="match status" value="1"/>
</dbReference>
<keyword evidence="2" id="KW-0479">Metal-binding</keyword>
<dbReference type="PANTHER" id="PTHR23044">
    <property type="entry name" value="3'-5' EXONUCLEASE ERI1-RELATED"/>
    <property type="match status" value="1"/>
</dbReference>
<gene>
    <name evidence="10" type="ORF">C2E20_3026</name>
</gene>
<sequence>MEDSAAGQDQPQQQLPPAGGSGAEEQAAAGGSGAEEEQAPAGGGGAGEEPAPAEAALAAAAAAAEPAPKKRRLKQLFDYLLVLDIESTCDRDKSKQPSPQEIIELSCVVVDTAALQVGAGFQRYVRPDQHPQLTDFCTELTGITQGQVDAGVPLRAALADLDGWLRQQGLLGKGKTFAPATWRDWDLKVMLAGETRWRGITQPKYLSRWVDLSAVWFKHSKQRGNLAASVAAAGLTWEGRAHSALDDARNTARLAIKILQGGVILGLTGSFGNLDASGRFRQGTLLGMARGGKADGGGGASGGGGGGGGRGGGGATAAGLRKKQITDAAGAWTGICFCGAKAKKRTVKRPGPNNGRDFWSCSKFTMTGGAGCDLFKFADEVRAPADLLKESAKSGRWGR</sequence>
<comment type="caution">
    <text evidence="10">The sequence shown here is derived from an EMBL/GenBank/DDBJ whole genome shotgun (WGS) entry which is preliminary data.</text>
</comment>
<dbReference type="PANTHER" id="PTHR23044:SF61">
    <property type="entry name" value="3'-5' EXORIBONUCLEASE 1-RELATED"/>
    <property type="match status" value="1"/>
</dbReference>
<dbReference type="GO" id="GO:0008270">
    <property type="term" value="F:zinc ion binding"/>
    <property type="evidence" value="ECO:0007669"/>
    <property type="project" value="UniProtKB-KW"/>
</dbReference>
<keyword evidence="5" id="KW-0862">Zinc</keyword>
<dbReference type="InterPro" id="IPR012337">
    <property type="entry name" value="RNaseH-like_sf"/>
</dbReference>